<dbReference type="PANTHER" id="PTHR11559">
    <property type="entry name" value="CARBOXYLESTERASE"/>
    <property type="match status" value="1"/>
</dbReference>
<dbReference type="InterPro" id="IPR019826">
    <property type="entry name" value="Carboxylesterase_B_AS"/>
</dbReference>
<organism evidence="6 7">
    <name type="scientific">Penicillium angulare</name>
    <dbReference type="NCBI Taxonomy" id="116970"/>
    <lineage>
        <taxon>Eukaryota</taxon>
        <taxon>Fungi</taxon>
        <taxon>Dikarya</taxon>
        <taxon>Ascomycota</taxon>
        <taxon>Pezizomycotina</taxon>
        <taxon>Eurotiomycetes</taxon>
        <taxon>Eurotiomycetidae</taxon>
        <taxon>Eurotiales</taxon>
        <taxon>Aspergillaceae</taxon>
        <taxon>Penicillium</taxon>
    </lineage>
</organism>
<dbReference type="GO" id="GO:0017000">
    <property type="term" value="P:antibiotic biosynthetic process"/>
    <property type="evidence" value="ECO:0007669"/>
    <property type="project" value="UniProtKB-ARBA"/>
</dbReference>
<dbReference type="InterPro" id="IPR002018">
    <property type="entry name" value="CarbesteraseB"/>
</dbReference>
<gene>
    <name evidence="6" type="ORF">N7456_001207</name>
</gene>
<dbReference type="GO" id="GO:0016787">
    <property type="term" value="F:hydrolase activity"/>
    <property type="evidence" value="ECO:0007669"/>
    <property type="project" value="UniProtKB-KW"/>
</dbReference>
<dbReference type="GO" id="GO:0072330">
    <property type="term" value="P:monocarboxylic acid biosynthetic process"/>
    <property type="evidence" value="ECO:0007669"/>
    <property type="project" value="UniProtKB-ARBA"/>
</dbReference>
<dbReference type="InterPro" id="IPR050309">
    <property type="entry name" value="Type-B_Carboxylest/Lipase"/>
</dbReference>
<sequence length="422" mass="44742">MILAARPSGVSSSTSTATNPTDPPSVKINSGTILGKISNGIESFNGIPFAEAPTGSLRLKPPQPLSTSLGDFNAQSRAGACPQFIVSSESASLISGLTNSPLLQGITAQSEDCLTVTVYRSTGTASDAKLPVFFWIYGGAFELGWESQYNPTSFLNLAAENDKPFIFVTANYRVGGFGFLPGKEIYEDGASNLGLLDQRLALEWTADNIEAFGGDPEKVTIWGESAGSISVWDHLALYGGDIKYNKTGKPLFRGAIMDSGSMQPAQAVNSTRGQDIYNQVIETGGCSKSKDSLACLRGLSYEDFLNAVSAPPSLISFNGLSLTYQPRPDGVILPESPDILAKKGAFASVPFIVGDQEDEGTLFALFQLNLTSDALLGYLETDMWPLASKNTLTDLLDTYGTGNQAIINGSPFDTGLSNDAFP</sequence>
<reference evidence="6" key="1">
    <citation type="submission" date="2022-11" db="EMBL/GenBank/DDBJ databases">
        <authorList>
            <person name="Petersen C."/>
        </authorList>
    </citation>
    <scope>NUCLEOTIDE SEQUENCE</scope>
    <source>
        <strain evidence="6">IBT 30069</strain>
    </source>
</reference>
<keyword evidence="7" id="KW-1185">Reference proteome</keyword>
<dbReference type="EC" id="3.1.1.-" evidence="3"/>
<dbReference type="Proteomes" id="UP001149165">
    <property type="component" value="Unassembled WGS sequence"/>
</dbReference>
<evidence type="ECO:0000256" key="1">
    <source>
        <dbReference type="ARBA" id="ARBA00005964"/>
    </source>
</evidence>
<feature type="region of interest" description="Disordered" evidence="4">
    <location>
        <begin position="1"/>
        <end position="29"/>
    </location>
</feature>
<feature type="domain" description="Carboxylesterase type B" evidence="5">
    <location>
        <begin position="23"/>
        <end position="369"/>
    </location>
</feature>
<evidence type="ECO:0000313" key="7">
    <source>
        <dbReference type="Proteomes" id="UP001149165"/>
    </source>
</evidence>
<evidence type="ECO:0000256" key="4">
    <source>
        <dbReference type="SAM" id="MobiDB-lite"/>
    </source>
</evidence>
<feature type="compositionally biased region" description="Polar residues" evidence="4">
    <location>
        <begin position="9"/>
        <end position="20"/>
    </location>
</feature>
<dbReference type="PROSITE" id="PS00122">
    <property type="entry name" value="CARBOXYLESTERASE_B_1"/>
    <property type="match status" value="1"/>
</dbReference>
<comment type="similarity">
    <text evidence="1 3">Belongs to the type-B carboxylesterase/lipase family.</text>
</comment>
<protein>
    <recommendedName>
        <fullName evidence="3">Carboxylic ester hydrolase</fullName>
        <ecNumber evidence="3">3.1.1.-</ecNumber>
    </recommendedName>
</protein>
<dbReference type="EMBL" id="JAPQKH010000001">
    <property type="protein sequence ID" value="KAJ5116859.1"/>
    <property type="molecule type" value="Genomic_DNA"/>
</dbReference>
<dbReference type="AlphaFoldDB" id="A0A9W9GDK4"/>
<keyword evidence="2 3" id="KW-0378">Hydrolase</keyword>
<dbReference type="SUPFAM" id="SSF53474">
    <property type="entry name" value="alpha/beta-Hydrolases"/>
    <property type="match status" value="1"/>
</dbReference>
<dbReference type="Pfam" id="PF00135">
    <property type="entry name" value="COesterase"/>
    <property type="match status" value="1"/>
</dbReference>
<evidence type="ECO:0000256" key="2">
    <source>
        <dbReference type="ARBA" id="ARBA00022801"/>
    </source>
</evidence>
<dbReference type="Gene3D" id="3.40.50.1820">
    <property type="entry name" value="alpha/beta hydrolase"/>
    <property type="match status" value="1"/>
</dbReference>
<comment type="caution">
    <text evidence="6">The sequence shown here is derived from an EMBL/GenBank/DDBJ whole genome shotgun (WGS) entry which is preliminary data.</text>
</comment>
<evidence type="ECO:0000256" key="3">
    <source>
        <dbReference type="RuleBase" id="RU361235"/>
    </source>
</evidence>
<reference evidence="6" key="2">
    <citation type="journal article" date="2023" name="IMA Fungus">
        <title>Comparative genomic study of the Penicillium genus elucidates a diverse pangenome and 15 lateral gene transfer events.</title>
        <authorList>
            <person name="Petersen C."/>
            <person name="Sorensen T."/>
            <person name="Nielsen M.R."/>
            <person name="Sondergaard T.E."/>
            <person name="Sorensen J.L."/>
            <person name="Fitzpatrick D.A."/>
            <person name="Frisvad J.C."/>
            <person name="Nielsen K.L."/>
        </authorList>
    </citation>
    <scope>NUCLEOTIDE SEQUENCE</scope>
    <source>
        <strain evidence="6">IBT 30069</strain>
    </source>
</reference>
<dbReference type="OrthoDB" id="408631at2759"/>
<evidence type="ECO:0000313" key="6">
    <source>
        <dbReference type="EMBL" id="KAJ5116859.1"/>
    </source>
</evidence>
<accession>A0A9W9GDK4</accession>
<proteinExistence type="inferred from homology"/>
<evidence type="ECO:0000259" key="5">
    <source>
        <dbReference type="Pfam" id="PF00135"/>
    </source>
</evidence>
<dbReference type="InterPro" id="IPR029058">
    <property type="entry name" value="AB_hydrolase_fold"/>
</dbReference>
<name>A0A9W9GDK4_9EURO</name>